<feature type="transmembrane region" description="Helical" evidence="1">
    <location>
        <begin position="21"/>
        <end position="40"/>
    </location>
</feature>
<gene>
    <name evidence="2" type="ORF">CHRIB12_LOCUS16012</name>
</gene>
<comment type="caution">
    <text evidence="2">The sequence shown here is derived from an EMBL/GenBank/DDBJ whole genome shotgun (WGS) entry which is preliminary data.</text>
</comment>
<feature type="transmembrane region" description="Helical" evidence="1">
    <location>
        <begin position="60"/>
        <end position="80"/>
    </location>
</feature>
<keyword evidence="1" id="KW-1133">Transmembrane helix</keyword>
<organism evidence="2 3">
    <name type="scientific">Rhizophagus irregularis</name>
    <dbReference type="NCBI Taxonomy" id="588596"/>
    <lineage>
        <taxon>Eukaryota</taxon>
        <taxon>Fungi</taxon>
        <taxon>Fungi incertae sedis</taxon>
        <taxon>Mucoromycota</taxon>
        <taxon>Glomeromycotina</taxon>
        <taxon>Glomeromycetes</taxon>
        <taxon>Glomerales</taxon>
        <taxon>Glomeraceae</taxon>
        <taxon>Rhizophagus</taxon>
    </lineage>
</organism>
<name>A0A915ZI09_9GLOM</name>
<proteinExistence type="predicted"/>
<sequence>MFFFNKLQSTITERKWINKKIHLYNVKFVLSFQVHGLIYFKRKNLKITSVISTPFILSASFTPSTLSVFSASSVIFIPFISPSDLSSPATLFNKVLLK</sequence>
<dbReference type="AlphaFoldDB" id="A0A915ZI09"/>
<keyword evidence="1" id="KW-0472">Membrane</keyword>
<evidence type="ECO:0000256" key="1">
    <source>
        <dbReference type="SAM" id="Phobius"/>
    </source>
</evidence>
<dbReference type="EMBL" id="CAGKOT010000038">
    <property type="protein sequence ID" value="CAB5378026.1"/>
    <property type="molecule type" value="Genomic_DNA"/>
</dbReference>
<dbReference type="Proteomes" id="UP000684084">
    <property type="component" value="Unassembled WGS sequence"/>
</dbReference>
<protein>
    <submittedName>
        <fullName evidence="2">Uncharacterized protein</fullName>
    </submittedName>
</protein>
<accession>A0A915ZI09</accession>
<evidence type="ECO:0000313" key="3">
    <source>
        <dbReference type="Proteomes" id="UP000684084"/>
    </source>
</evidence>
<keyword evidence="1" id="KW-0812">Transmembrane</keyword>
<reference evidence="2" key="1">
    <citation type="submission" date="2020-05" db="EMBL/GenBank/DDBJ databases">
        <authorList>
            <person name="Rincon C."/>
            <person name="Sanders R I."/>
            <person name="Robbins C."/>
            <person name="Chaturvedi A."/>
        </authorList>
    </citation>
    <scope>NUCLEOTIDE SEQUENCE</scope>
    <source>
        <strain evidence="2">CHB12</strain>
    </source>
</reference>
<evidence type="ECO:0000313" key="2">
    <source>
        <dbReference type="EMBL" id="CAB5378026.1"/>
    </source>
</evidence>